<feature type="region of interest" description="Disordered" evidence="1">
    <location>
        <begin position="172"/>
        <end position="193"/>
    </location>
</feature>
<reference evidence="3" key="3">
    <citation type="submission" date="2014-09" db="EMBL/GenBank/DDBJ databases">
        <authorList>
            <person name="Magalhaes I.L.F."/>
            <person name="Oliveira U."/>
            <person name="Santos F.R."/>
            <person name="Vidigal T.H.D.A."/>
            <person name="Brescovit A.D."/>
            <person name="Santos A.J."/>
        </authorList>
    </citation>
    <scope>NUCLEOTIDE SEQUENCE</scope>
</reference>
<dbReference type="EMBL" id="GBHO01043533">
    <property type="protein sequence ID" value="JAG00071.1"/>
    <property type="molecule type" value="Transcribed_RNA"/>
</dbReference>
<evidence type="ECO:0000256" key="1">
    <source>
        <dbReference type="SAM" id="MobiDB-lite"/>
    </source>
</evidence>
<evidence type="ECO:0000313" key="2">
    <source>
        <dbReference type="EMBL" id="JAG00071.1"/>
    </source>
</evidence>
<evidence type="ECO:0000313" key="3">
    <source>
        <dbReference type="EMBL" id="JAG51710.1"/>
    </source>
</evidence>
<name>A0A0A9VY27_LYGHE</name>
<protein>
    <submittedName>
        <fullName evidence="2">Adenylosuccinate synthetase isozyme 1</fullName>
    </submittedName>
</protein>
<sequence length="274" mass="31965">MKNCDEQKLQSKNRGVGARMLGSGMLGIRNIWRSMFCRKKEKTKDVEDLIPEDHSCLMRQSQTVNLFTSGNDVDIMDKDKDRIRTSCKLSSQDIPEFPSKEEVKKKIEEAHKYYGIKCVYNYHVEVGNSDKEQEPLPSWYYILERPLVEQYVLMNNYIRKLSVMASMKSQAEDNEVDLDDNEEVSSISSESDYSDFPNDSELIGMYKKSKKERIATEDDYRRTNMLTTDKHCETKKYKETVVDTIKTKDYEIVIRGPKNFFETEINDAEDSKNA</sequence>
<organism evidence="2">
    <name type="scientific">Lygus hesperus</name>
    <name type="common">Western plant bug</name>
    <dbReference type="NCBI Taxonomy" id="30085"/>
    <lineage>
        <taxon>Eukaryota</taxon>
        <taxon>Metazoa</taxon>
        <taxon>Ecdysozoa</taxon>
        <taxon>Arthropoda</taxon>
        <taxon>Hexapoda</taxon>
        <taxon>Insecta</taxon>
        <taxon>Pterygota</taxon>
        <taxon>Neoptera</taxon>
        <taxon>Paraneoptera</taxon>
        <taxon>Hemiptera</taxon>
        <taxon>Heteroptera</taxon>
        <taxon>Panheteroptera</taxon>
        <taxon>Cimicomorpha</taxon>
        <taxon>Miridae</taxon>
        <taxon>Mirini</taxon>
        <taxon>Lygus</taxon>
    </lineage>
</organism>
<feature type="compositionally biased region" description="Acidic residues" evidence="1">
    <location>
        <begin position="172"/>
        <end position="183"/>
    </location>
</feature>
<proteinExistence type="predicted"/>
<dbReference type="AlphaFoldDB" id="A0A0A9VY27"/>
<feature type="non-terminal residue" evidence="2">
    <location>
        <position position="274"/>
    </location>
</feature>
<accession>A0A0A9VY27</accession>
<reference evidence="2" key="2">
    <citation type="submission" date="2014-07" db="EMBL/GenBank/DDBJ databases">
        <authorList>
            <person name="Hull J."/>
        </authorList>
    </citation>
    <scope>NUCLEOTIDE SEQUENCE</scope>
</reference>
<gene>
    <name evidence="2" type="primary">ADSSL1_1</name>
    <name evidence="2" type="ORF">CM83_5061</name>
</gene>
<dbReference type="EMBL" id="GBRD01014116">
    <property type="protein sequence ID" value="JAG51710.1"/>
    <property type="molecule type" value="Transcribed_RNA"/>
</dbReference>
<reference evidence="2" key="1">
    <citation type="journal article" date="2014" name="PLoS ONE">
        <title>Transcriptome-Based Identification of ABC Transporters in the Western Tarnished Plant Bug Lygus hesperus.</title>
        <authorList>
            <person name="Hull J.J."/>
            <person name="Chaney K."/>
            <person name="Geib S.M."/>
            <person name="Fabrick J.A."/>
            <person name="Brent C.S."/>
            <person name="Walsh D."/>
            <person name="Lavine L.C."/>
        </authorList>
    </citation>
    <scope>NUCLEOTIDE SEQUENCE</scope>
</reference>
<feature type="compositionally biased region" description="Low complexity" evidence="1">
    <location>
        <begin position="184"/>
        <end position="193"/>
    </location>
</feature>